<comment type="caution">
    <text evidence="6">The sequence shown here is derived from an EMBL/GenBank/DDBJ whole genome shotgun (WGS) entry which is preliminary data.</text>
</comment>
<dbReference type="PROSITE" id="PS51462">
    <property type="entry name" value="NUDIX"/>
    <property type="match status" value="1"/>
</dbReference>
<evidence type="ECO:0000313" key="7">
    <source>
        <dbReference type="Proteomes" id="UP000028073"/>
    </source>
</evidence>
<comment type="cofactor">
    <cofactor evidence="1">
        <name>Mg(2+)</name>
        <dbReference type="ChEBI" id="CHEBI:18420"/>
    </cofactor>
</comment>
<proteinExistence type="inferred from homology"/>
<dbReference type="PANTHER" id="PTHR43222:SF2">
    <property type="entry name" value="NUDIX HYDROLASE 23, CHLOROPLASTIC"/>
    <property type="match status" value="1"/>
</dbReference>
<dbReference type="AlphaFoldDB" id="A0A081NHT6"/>
<organism evidence="6 7">
    <name type="scientific">Endozoicomonas numazuensis</name>
    <dbReference type="NCBI Taxonomy" id="1137799"/>
    <lineage>
        <taxon>Bacteria</taxon>
        <taxon>Pseudomonadati</taxon>
        <taxon>Pseudomonadota</taxon>
        <taxon>Gammaproteobacteria</taxon>
        <taxon>Oceanospirillales</taxon>
        <taxon>Endozoicomonadaceae</taxon>
        <taxon>Endozoicomonas</taxon>
    </lineage>
</organism>
<dbReference type="Pfam" id="PF00293">
    <property type="entry name" value="NUDIX"/>
    <property type="match status" value="1"/>
</dbReference>
<name>A0A081NHT6_9GAMM</name>
<dbReference type="CDD" id="cd04511">
    <property type="entry name" value="NUDIX_Hydrolase"/>
    <property type="match status" value="1"/>
</dbReference>
<dbReference type="InterPro" id="IPR015797">
    <property type="entry name" value="NUDIX_hydrolase-like_dom_sf"/>
</dbReference>
<dbReference type="STRING" id="1137799.GZ78_10445"/>
<dbReference type="Gene3D" id="2.20.70.10">
    <property type="match status" value="1"/>
</dbReference>
<dbReference type="InterPro" id="IPR020476">
    <property type="entry name" value="Nudix_hydrolase"/>
</dbReference>
<dbReference type="RefSeq" id="WP_034836308.1">
    <property type="nucleotide sequence ID" value="NZ_JOKH01000002.1"/>
</dbReference>
<gene>
    <name evidence="6" type="ORF">GZ78_10445</name>
</gene>
<dbReference type="InterPro" id="IPR029401">
    <property type="entry name" value="Nudix_N"/>
</dbReference>
<keyword evidence="2 4" id="KW-0378">Hydrolase</keyword>
<sequence>MNFCSDCGAKVSKKIPQGDNRLRDVCDNCGKIHYQNPLIVAGCLPVYKGKVLLCKRAIEPRKGYWTLPGGFMELGETLEQAALRETMEEAGAQVTIQSLYTLFNILHVGQLSVFFLAHLDTPEFSAGEESEEVVLFSEEEIPWDELAFNTISRTLSHYFSDRQSGEFPQRVEDIILPGRKVAS</sequence>
<accession>A0A081NHT6</accession>
<evidence type="ECO:0000256" key="2">
    <source>
        <dbReference type="ARBA" id="ARBA00022801"/>
    </source>
</evidence>
<dbReference type="InterPro" id="IPR000086">
    <property type="entry name" value="NUDIX_hydrolase_dom"/>
</dbReference>
<dbReference type="Gene3D" id="3.90.79.10">
    <property type="entry name" value="Nucleoside Triphosphate Pyrophosphohydrolase"/>
    <property type="match status" value="1"/>
</dbReference>
<dbReference type="EMBL" id="JOKH01000002">
    <property type="protein sequence ID" value="KEQ18009.1"/>
    <property type="molecule type" value="Genomic_DNA"/>
</dbReference>
<evidence type="ECO:0000256" key="3">
    <source>
        <dbReference type="ARBA" id="ARBA00022842"/>
    </source>
</evidence>
<dbReference type="PANTHER" id="PTHR43222">
    <property type="entry name" value="NUDIX HYDROLASE 23"/>
    <property type="match status" value="1"/>
</dbReference>
<dbReference type="SUPFAM" id="SSF55811">
    <property type="entry name" value="Nudix"/>
    <property type="match status" value="1"/>
</dbReference>
<keyword evidence="7" id="KW-1185">Reference proteome</keyword>
<reference evidence="6 7" key="1">
    <citation type="submission" date="2014-06" db="EMBL/GenBank/DDBJ databases">
        <title>Whole Genome Sequences of Three Symbiotic Endozoicomonas Bacteria.</title>
        <authorList>
            <person name="Neave M.J."/>
            <person name="Apprill A."/>
            <person name="Voolstra C.R."/>
        </authorList>
    </citation>
    <scope>NUCLEOTIDE SEQUENCE [LARGE SCALE GENOMIC DNA]</scope>
    <source>
        <strain evidence="6 7">DSM 25634</strain>
    </source>
</reference>
<keyword evidence="3" id="KW-0460">Magnesium</keyword>
<dbReference type="InterPro" id="IPR020084">
    <property type="entry name" value="NUDIX_hydrolase_CS"/>
</dbReference>
<dbReference type="PRINTS" id="PR00502">
    <property type="entry name" value="NUDIXFAMILY"/>
</dbReference>
<dbReference type="Pfam" id="PF14803">
    <property type="entry name" value="Zn_ribbon_Nudix"/>
    <property type="match status" value="1"/>
</dbReference>
<evidence type="ECO:0000313" key="6">
    <source>
        <dbReference type="EMBL" id="KEQ18009.1"/>
    </source>
</evidence>
<evidence type="ECO:0000256" key="4">
    <source>
        <dbReference type="RuleBase" id="RU003476"/>
    </source>
</evidence>
<dbReference type="eggNOG" id="COG1051">
    <property type="taxonomic scope" value="Bacteria"/>
</dbReference>
<evidence type="ECO:0000256" key="1">
    <source>
        <dbReference type="ARBA" id="ARBA00001946"/>
    </source>
</evidence>
<dbReference type="Proteomes" id="UP000028073">
    <property type="component" value="Unassembled WGS sequence"/>
</dbReference>
<dbReference type="PROSITE" id="PS00893">
    <property type="entry name" value="NUDIX_BOX"/>
    <property type="match status" value="1"/>
</dbReference>
<dbReference type="GO" id="GO:0016787">
    <property type="term" value="F:hydrolase activity"/>
    <property type="evidence" value="ECO:0007669"/>
    <property type="project" value="UniProtKB-KW"/>
</dbReference>
<comment type="similarity">
    <text evidence="4">Belongs to the Nudix hydrolase family.</text>
</comment>
<feature type="domain" description="Nudix hydrolase" evidence="5">
    <location>
        <begin position="36"/>
        <end position="159"/>
    </location>
</feature>
<protein>
    <submittedName>
        <fullName evidence="6">ADP-ribose pyrophosphatase</fullName>
    </submittedName>
</protein>
<dbReference type="OrthoDB" id="5417595at2"/>
<evidence type="ECO:0000259" key="5">
    <source>
        <dbReference type="PROSITE" id="PS51462"/>
    </source>
</evidence>